<dbReference type="PRINTS" id="PR00081">
    <property type="entry name" value="GDHRDH"/>
</dbReference>
<dbReference type="FunFam" id="3.40.50.720:FF:000084">
    <property type="entry name" value="Short-chain dehydrogenase reductase"/>
    <property type="match status" value="1"/>
</dbReference>
<dbReference type="PROSITE" id="PS00061">
    <property type="entry name" value="ADH_SHORT"/>
    <property type="match status" value="1"/>
</dbReference>
<evidence type="ECO:0000313" key="5">
    <source>
        <dbReference type="Proteomes" id="UP000298631"/>
    </source>
</evidence>
<dbReference type="InterPro" id="IPR057326">
    <property type="entry name" value="KR_dom"/>
</dbReference>
<protein>
    <submittedName>
        <fullName evidence="4">SDR family oxidoreductase</fullName>
    </submittedName>
</protein>
<dbReference type="Proteomes" id="UP000298631">
    <property type="component" value="Plasmid unnamed1"/>
</dbReference>
<dbReference type="PANTHER" id="PTHR45024:SF3">
    <property type="entry name" value="BLL2957 PROTEIN"/>
    <property type="match status" value="1"/>
</dbReference>
<dbReference type="OrthoDB" id="9804774at2"/>
<dbReference type="KEGG" id="pseb:EOK75_18790"/>
<dbReference type="InterPro" id="IPR002347">
    <property type="entry name" value="SDR_fam"/>
</dbReference>
<dbReference type="PANTHER" id="PTHR45024">
    <property type="entry name" value="DEHYDROGENASES, SHORT CHAIN"/>
    <property type="match status" value="1"/>
</dbReference>
<keyword evidence="4" id="KW-0614">Plasmid</keyword>
<accession>A0A4P8ELQ0</accession>
<dbReference type="RefSeq" id="WP_137195543.1">
    <property type="nucleotide sequence ID" value="NZ_CP039965.1"/>
</dbReference>
<evidence type="ECO:0000313" key="4">
    <source>
        <dbReference type="EMBL" id="QCO57735.1"/>
    </source>
</evidence>
<feature type="domain" description="Ketoreductase" evidence="3">
    <location>
        <begin position="10"/>
        <end position="206"/>
    </location>
</feature>
<proteinExistence type="inferred from homology"/>
<dbReference type="PRINTS" id="PR00080">
    <property type="entry name" value="SDRFAMILY"/>
</dbReference>
<name>A0A4P8ELQ0_9RHOB</name>
<dbReference type="InterPro" id="IPR036291">
    <property type="entry name" value="NAD(P)-bd_dom_sf"/>
</dbReference>
<organism evidence="4 5">
    <name type="scientific">Pseudorhodobacter turbinis</name>
    <dbReference type="NCBI Taxonomy" id="2500533"/>
    <lineage>
        <taxon>Bacteria</taxon>
        <taxon>Pseudomonadati</taxon>
        <taxon>Pseudomonadota</taxon>
        <taxon>Alphaproteobacteria</taxon>
        <taxon>Rhodobacterales</taxon>
        <taxon>Paracoccaceae</taxon>
        <taxon>Pseudorhodobacter</taxon>
    </lineage>
</organism>
<dbReference type="Pfam" id="PF00106">
    <property type="entry name" value="adh_short"/>
    <property type="match status" value="1"/>
</dbReference>
<comment type="similarity">
    <text evidence="1 2">Belongs to the short-chain dehydrogenases/reductases (SDR) family.</text>
</comment>
<evidence type="ECO:0000259" key="3">
    <source>
        <dbReference type="SMART" id="SM00822"/>
    </source>
</evidence>
<keyword evidence="5" id="KW-1185">Reference proteome</keyword>
<dbReference type="Gene3D" id="3.40.50.720">
    <property type="entry name" value="NAD(P)-binding Rossmann-like Domain"/>
    <property type="match status" value="1"/>
</dbReference>
<evidence type="ECO:0000256" key="2">
    <source>
        <dbReference type="RuleBase" id="RU000363"/>
    </source>
</evidence>
<reference evidence="4 5" key="1">
    <citation type="submission" date="2019-05" db="EMBL/GenBank/DDBJ databases">
        <title>Pseudorhodobacter turbinis sp. nov., isolated from the gut of the Korean turban shell.</title>
        <authorList>
            <person name="Jeong Y.-S."/>
            <person name="Kang W.-R."/>
            <person name="Bae J.-W."/>
        </authorList>
    </citation>
    <scope>NUCLEOTIDE SEQUENCE [LARGE SCALE GENOMIC DNA]</scope>
    <source>
        <strain evidence="4 5">S12M18</strain>
        <plasmid evidence="4 5">unnamed1</plasmid>
    </source>
</reference>
<dbReference type="SMART" id="SM00822">
    <property type="entry name" value="PKS_KR"/>
    <property type="match status" value="1"/>
</dbReference>
<geneLocation type="plasmid" evidence="4 5">
    <name>unnamed1</name>
</geneLocation>
<evidence type="ECO:0000256" key="1">
    <source>
        <dbReference type="ARBA" id="ARBA00006484"/>
    </source>
</evidence>
<dbReference type="AlphaFoldDB" id="A0A4P8ELQ0"/>
<sequence length="306" mass="32510">MSETKPLGGKVVLVTGAGGGIGRAIALEAAKAGAAVVVNDIGASLDGKRESSAAAEQTVTEIEKLGGKAVANGDDVSIQEGAQAMVRQATDSFGRLDAVVNNAGILRDCFFHKMTYEDFDAVVKVHLYGTFNVSRAAADVMREQGSGSLIHMTSTSGLIGNLAQANYSAAKLGIAALSKSIALDLQRWNIRSNCIAPFAWSRMTSSIKVDSPEQEARVNRMKEMAPEKIAPIALYLASDEGADTTGQIFAVRNNEIFLMSQPRPVRSVHRGEGWDLDSVRSHAIPALRSSYVPLDVSADAFSWDPV</sequence>
<dbReference type="EMBL" id="CP039965">
    <property type="protein sequence ID" value="QCO57735.1"/>
    <property type="molecule type" value="Genomic_DNA"/>
</dbReference>
<dbReference type="InterPro" id="IPR020904">
    <property type="entry name" value="Sc_DH/Rdtase_CS"/>
</dbReference>
<gene>
    <name evidence="4" type="ORF">EOK75_18790</name>
</gene>
<dbReference type="SUPFAM" id="SSF51735">
    <property type="entry name" value="NAD(P)-binding Rossmann-fold domains"/>
    <property type="match status" value="1"/>
</dbReference>
<dbReference type="InterPro" id="IPR051687">
    <property type="entry name" value="Peroxisomal_Beta-Oxidation"/>
</dbReference>